<evidence type="ECO:0000259" key="7">
    <source>
        <dbReference type="PROSITE" id="PS50846"/>
    </source>
</evidence>
<dbReference type="InterPro" id="IPR007274">
    <property type="entry name" value="Cop_transporter"/>
</dbReference>
<evidence type="ECO:0000256" key="4">
    <source>
        <dbReference type="ARBA" id="ARBA00022989"/>
    </source>
</evidence>
<evidence type="ECO:0000313" key="9">
    <source>
        <dbReference type="Proteomes" id="UP000037460"/>
    </source>
</evidence>
<evidence type="ECO:0000313" key="8">
    <source>
        <dbReference type="EMBL" id="KOO21966.1"/>
    </source>
</evidence>
<dbReference type="Pfam" id="PF00403">
    <property type="entry name" value="HMA"/>
    <property type="match status" value="1"/>
</dbReference>
<dbReference type="InterPro" id="IPR006121">
    <property type="entry name" value="HMA_dom"/>
</dbReference>
<gene>
    <name evidence="8" type="ORF">Ctob_000288</name>
</gene>
<protein>
    <recommendedName>
        <fullName evidence="6">Copper transport protein</fullName>
    </recommendedName>
</protein>
<dbReference type="PROSITE" id="PS01047">
    <property type="entry name" value="HMA_1"/>
    <property type="match status" value="1"/>
</dbReference>
<organism evidence="8 9">
    <name type="scientific">Chrysochromulina tobinii</name>
    <dbReference type="NCBI Taxonomy" id="1460289"/>
    <lineage>
        <taxon>Eukaryota</taxon>
        <taxon>Haptista</taxon>
        <taxon>Haptophyta</taxon>
        <taxon>Prymnesiophyceae</taxon>
        <taxon>Prymnesiales</taxon>
        <taxon>Chrysochromulinaceae</taxon>
        <taxon>Chrysochromulina</taxon>
    </lineage>
</organism>
<dbReference type="PROSITE" id="PS50846">
    <property type="entry name" value="HMA_2"/>
    <property type="match status" value="1"/>
</dbReference>
<sequence length="245" mass="26315">MSMRGFIWAGQGADCLMLLHSDFPLDSPVRMSAGVVITLLLGFVVEALTCFRRRLVGKFGIRRGPSLPRTWAAISIGMYALQTALAYVLMLIAMTYQSELFIAVIAGLALGHSCFNLRAPVPESADPCCQSMNQLDHLGKPSIQSDGRVAPYLPPASSMVQPLLAGGLVSFTESSQLVSYRLRVTGMVCESCEDTVKRALAAVDGVQSVRVDLPKEESEVGCVPTVGAQVLIEALRKAGHDAFLK</sequence>
<keyword evidence="6" id="KW-0406">Ion transport</keyword>
<comment type="similarity">
    <text evidence="6">Belongs to the copper transporter (Ctr) (TC 1.A.56) family. SLC31A subfamily.</text>
</comment>
<dbReference type="CDD" id="cd00371">
    <property type="entry name" value="HMA"/>
    <property type="match status" value="1"/>
</dbReference>
<dbReference type="Proteomes" id="UP000037460">
    <property type="component" value="Unassembled WGS sequence"/>
</dbReference>
<dbReference type="PANTHER" id="PTHR12483">
    <property type="entry name" value="SOLUTE CARRIER FAMILY 31 COPPER TRANSPORTERS"/>
    <property type="match status" value="1"/>
</dbReference>
<feature type="domain" description="HMA" evidence="7">
    <location>
        <begin position="178"/>
        <end position="243"/>
    </location>
</feature>
<evidence type="ECO:0000256" key="3">
    <source>
        <dbReference type="ARBA" id="ARBA00022723"/>
    </source>
</evidence>
<dbReference type="AlphaFoldDB" id="A0A0M0J5V8"/>
<dbReference type="Pfam" id="PF04145">
    <property type="entry name" value="Ctr"/>
    <property type="match status" value="1"/>
</dbReference>
<dbReference type="SUPFAM" id="SSF55008">
    <property type="entry name" value="HMA, heavy metal-associated domain"/>
    <property type="match status" value="1"/>
</dbReference>
<reference evidence="9" key="1">
    <citation type="journal article" date="2015" name="PLoS Genet.">
        <title>Genome Sequence and Transcriptome Analyses of Chrysochromulina tobin: Metabolic Tools for Enhanced Algal Fitness in the Prominent Order Prymnesiales (Haptophyceae).</title>
        <authorList>
            <person name="Hovde B.T."/>
            <person name="Deodato C.R."/>
            <person name="Hunsperger H.M."/>
            <person name="Ryken S.A."/>
            <person name="Yost W."/>
            <person name="Jha R.K."/>
            <person name="Patterson J."/>
            <person name="Monnat R.J. Jr."/>
            <person name="Barlow S.B."/>
            <person name="Starkenburg S.R."/>
            <person name="Cattolico R.A."/>
        </authorList>
    </citation>
    <scope>NUCLEOTIDE SEQUENCE</scope>
    <source>
        <strain evidence="9">CCMP291</strain>
    </source>
</reference>
<dbReference type="GO" id="GO:0005886">
    <property type="term" value="C:plasma membrane"/>
    <property type="evidence" value="ECO:0007669"/>
    <property type="project" value="TreeGrafter"/>
</dbReference>
<dbReference type="EMBL" id="JWZX01003320">
    <property type="protein sequence ID" value="KOO21966.1"/>
    <property type="molecule type" value="Genomic_DNA"/>
</dbReference>
<comment type="subcellular location">
    <subcellularLocation>
        <location evidence="1 6">Membrane</location>
        <topology evidence="1 6">Multi-pass membrane protein</topology>
    </subcellularLocation>
</comment>
<evidence type="ECO:0000256" key="1">
    <source>
        <dbReference type="ARBA" id="ARBA00004141"/>
    </source>
</evidence>
<comment type="caution">
    <text evidence="8">The sequence shown here is derived from an EMBL/GenBank/DDBJ whole genome shotgun (WGS) entry which is preliminary data.</text>
</comment>
<evidence type="ECO:0000256" key="5">
    <source>
        <dbReference type="ARBA" id="ARBA00023136"/>
    </source>
</evidence>
<keyword evidence="6" id="KW-0813">Transport</keyword>
<keyword evidence="3" id="KW-0479">Metal-binding</keyword>
<dbReference type="InterPro" id="IPR017969">
    <property type="entry name" value="Heavy-metal-associated_CS"/>
</dbReference>
<name>A0A0M0J5V8_9EUKA</name>
<dbReference type="OrthoDB" id="161814at2759"/>
<evidence type="ECO:0000256" key="2">
    <source>
        <dbReference type="ARBA" id="ARBA00022692"/>
    </source>
</evidence>
<keyword evidence="6" id="KW-0187">Copper transport</keyword>
<keyword evidence="9" id="KW-1185">Reference proteome</keyword>
<keyword evidence="6" id="KW-0186">Copper</keyword>
<keyword evidence="4 6" id="KW-1133">Transmembrane helix</keyword>
<keyword evidence="5 6" id="KW-0472">Membrane</keyword>
<accession>A0A0M0J5V8</accession>
<keyword evidence="2 6" id="KW-0812">Transmembrane</keyword>
<evidence type="ECO:0000256" key="6">
    <source>
        <dbReference type="RuleBase" id="RU367022"/>
    </source>
</evidence>
<proteinExistence type="inferred from homology"/>
<dbReference type="InterPro" id="IPR036163">
    <property type="entry name" value="HMA_dom_sf"/>
</dbReference>
<dbReference type="GO" id="GO:0046872">
    <property type="term" value="F:metal ion binding"/>
    <property type="evidence" value="ECO:0007669"/>
    <property type="project" value="UniProtKB-KW"/>
</dbReference>
<feature type="transmembrane region" description="Helical" evidence="6">
    <location>
        <begin position="31"/>
        <end position="51"/>
    </location>
</feature>
<dbReference type="PANTHER" id="PTHR12483:SF27">
    <property type="entry name" value="COPPER TRANSPORT PROTEIN CTR1"/>
    <property type="match status" value="1"/>
</dbReference>
<dbReference type="GO" id="GO:0005375">
    <property type="term" value="F:copper ion transmembrane transporter activity"/>
    <property type="evidence" value="ECO:0007669"/>
    <property type="project" value="UniProtKB-UniRule"/>
</dbReference>
<feature type="transmembrane region" description="Helical" evidence="6">
    <location>
        <begin position="71"/>
        <end position="94"/>
    </location>
</feature>
<dbReference type="Gene3D" id="3.30.70.100">
    <property type="match status" value="1"/>
</dbReference>